<accession>M8CHT9</accession>
<dbReference type="EnsemblPlants" id="EMT26802">
    <property type="protein sequence ID" value="EMT26802"/>
    <property type="gene ID" value="F775_30276"/>
</dbReference>
<feature type="compositionally biased region" description="Polar residues" evidence="1">
    <location>
        <begin position="11"/>
        <end position="22"/>
    </location>
</feature>
<dbReference type="AlphaFoldDB" id="M8CHT9"/>
<sequence>MSDEELYHQGLMNSTKGVTGTDNPCATMEEAAEKYLPKGWDNTFTRRKFFPYWRSVLQARAFLRVYPSYATADASRPTVPTPVPGHKLPSLGKAPQLLSNRQSRRLFGTGASAARSALGYEELRRSRGSSMDSTPSQIHNLSLLVGVAQVTNDHGQSRRLFGTAASILLKVARKVLLVRAVIQCIFLLDGKMRLLLVRALYGRLVMPDWQLCYCFYDTPDRLGVFISSDQICYYLCFMKTAPNEGSWVAAPKNIVPSRYFQQSFRWLTNRCQRAPEMLFQASLRLYSKVSTKVVQQSTVGKT</sequence>
<organism evidence="2">
    <name type="scientific">Aegilops tauschii</name>
    <name type="common">Tausch's goatgrass</name>
    <name type="synonym">Aegilops squarrosa</name>
    <dbReference type="NCBI Taxonomy" id="37682"/>
    <lineage>
        <taxon>Eukaryota</taxon>
        <taxon>Viridiplantae</taxon>
        <taxon>Streptophyta</taxon>
        <taxon>Embryophyta</taxon>
        <taxon>Tracheophyta</taxon>
        <taxon>Spermatophyta</taxon>
        <taxon>Magnoliopsida</taxon>
        <taxon>Liliopsida</taxon>
        <taxon>Poales</taxon>
        <taxon>Poaceae</taxon>
        <taxon>BOP clade</taxon>
        <taxon>Pooideae</taxon>
        <taxon>Triticodae</taxon>
        <taxon>Triticeae</taxon>
        <taxon>Triticinae</taxon>
        <taxon>Aegilops</taxon>
    </lineage>
</organism>
<feature type="region of interest" description="Disordered" evidence="1">
    <location>
        <begin position="1"/>
        <end position="22"/>
    </location>
</feature>
<dbReference type="ExpressionAtlas" id="M8CHT9">
    <property type="expression patterns" value="baseline"/>
</dbReference>
<evidence type="ECO:0000313" key="2">
    <source>
        <dbReference type="EnsemblPlants" id="EMT26802"/>
    </source>
</evidence>
<evidence type="ECO:0000256" key="1">
    <source>
        <dbReference type="SAM" id="MobiDB-lite"/>
    </source>
</evidence>
<proteinExistence type="predicted"/>
<protein>
    <submittedName>
        <fullName evidence="2">Uncharacterized protein</fullName>
    </submittedName>
</protein>
<reference evidence="2" key="1">
    <citation type="submission" date="2015-06" db="UniProtKB">
        <authorList>
            <consortium name="EnsemblPlants"/>
        </authorList>
    </citation>
    <scope>IDENTIFICATION</scope>
</reference>
<name>M8CHT9_AEGTA</name>